<feature type="domain" description="Amidohydrolase-related" evidence="5">
    <location>
        <begin position="276"/>
        <end position="366"/>
    </location>
</feature>
<evidence type="ECO:0000313" key="8">
    <source>
        <dbReference type="Proteomes" id="UP000423396"/>
    </source>
</evidence>
<evidence type="ECO:0000256" key="3">
    <source>
        <dbReference type="ARBA" id="ARBA00022801"/>
    </source>
</evidence>
<dbReference type="GO" id="GO:0006145">
    <property type="term" value="P:purine nucleobase catabolic process"/>
    <property type="evidence" value="ECO:0007669"/>
    <property type="project" value="TreeGrafter"/>
</dbReference>
<organism evidence="7 8">
    <name type="scientific">Stygiolobus azoricus</name>
    <dbReference type="NCBI Taxonomy" id="41675"/>
    <lineage>
        <taxon>Archaea</taxon>
        <taxon>Thermoproteota</taxon>
        <taxon>Thermoprotei</taxon>
        <taxon>Sulfolobales</taxon>
        <taxon>Sulfolobaceae</taxon>
        <taxon>Stygiolobus</taxon>
    </lineage>
</organism>
<dbReference type="GeneID" id="42798473"/>
<dbReference type="InterPro" id="IPR011059">
    <property type="entry name" value="Metal-dep_hydrolase_composite"/>
</dbReference>
<dbReference type="RefSeq" id="WP_156006263.1">
    <property type="nucleotide sequence ID" value="NZ_CP045483.1"/>
</dbReference>
<reference evidence="7 8" key="1">
    <citation type="submission" date="2019-10" db="EMBL/GenBank/DDBJ databases">
        <title>Genome Sequences from Six Type Strain Members of the Archaeal Family Sulfolobaceae: Acidianus ambivalens, Acidianus infernus, Metallosphaera prunae, Stygiolobus azoricus, Sulfolobus metallicus, and Sulfurisphaera ohwakuensis.</title>
        <authorList>
            <person name="Counts J.A."/>
            <person name="Kelly R.M."/>
        </authorList>
    </citation>
    <scope>NUCLEOTIDE SEQUENCE [LARGE SCALE GENOMIC DNA]</scope>
    <source>
        <strain evidence="7 8">FC6</strain>
    </source>
</reference>
<dbReference type="SUPFAM" id="SSF51338">
    <property type="entry name" value="Composite domain of metallo-dependent hydrolases"/>
    <property type="match status" value="1"/>
</dbReference>
<evidence type="ECO:0000256" key="1">
    <source>
        <dbReference type="ARBA" id="ARBA00001947"/>
    </source>
</evidence>
<dbReference type="EMBL" id="CP045483">
    <property type="protein sequence ID" value="QGR19465.1"/>
    <property type="molecule type" value="Genomic_DNA"/>
</dbReference>
<evidence type="ECO:0000259" key="5">
    <source>
        <dbReference type="Pfam" id="PF01979"/>
    </source>
</evidence>
<keyword evidence="8" id="KW-1185">Reference proteome</keyword>
<gene>
    <name evidence="7" type="ORF">D1868_05345</name>
</gene>
<dbReference type="OrthoDB" id="8791at2157"/>
<dbReference type="InterPro" id="IPR050138">
    <property type="entry name" value="DHOase/Allantoinase_Hydrolase"/>
</dbReference>
<evidence type="ECO:0000259" key="6">
    <source>
        <dbReference type="Pfam" id="PF12890"/>
    </source>
</evidence>
<keyword evidence="3 7" id="KW-0378">Hydrolase</keyword>
<dbReference type="PANTHER" id="PTHR43668">
    <property type="entry name" value="ALLANTOINASE"/>
    <property type="match status" value="1"/>
</dbReference>
<evidence type="ECO:0000313" key="7">
    <source>
        <dbReference type="EMBL" id="QGR19465.1"/>
    </source>
</evidence>
<dbReference type="InterPro" id="IPR002195">
    <property type="entry name" value="Dihydroorotase_CS"/>
</dbReference>
<dbReference type="SUPFAM" id="SSF51556">
    <property type="entry name" value="Metallo-dependent hydrolases"/>
    <property type="match status" value="1"/>
</dbReference>
<dbReference type="Pfam" id="PF12890">
    <property type="entry name" value="DHOase"/>
    <property type="match status" value="1"/>
</dbReference>
<protein>
    <submittedName>
        <fullName evidence="7">Dihydroorotase</fullName>
        <ecNumber evidence="7">3.5.2.3</ecNumber>
    </submittedName>
</protein>
<name>A0A650CP35_9CREN</name>
<evidence type="ECO:0000256" key="2">
    <source>
        <dbReference type="ARBA" id="ARBA00022723"/>
    </source>
</evidence>
<dbReference type="Proteomes" id="UP000423396">
    <property type="component" value="Chromosome"/>
</dbReference>
<dbReference type="PANTHER" id="PTHR43668:SF2">
    <property type="entry name" value="ALLANTOINASE"/>
    <property type="match status" value="1"/>
</dbReference>
<feature type="domain" description="Dihydroorotase catalytic" evidence="6">
    <location>
        <begin position="42"/>
        <end position="119"/>
    </location>
</feature>
<dbReference type="InterPro" id="IPR006680">
    <property type="entry name" value="Amidohydro-rel"/>
</dbReference>
<dbReference type="AlphaFoldDB" id="A0A650CP35"/>
<keyword evidence="2" id="KW-0479">Metal-binding</keyword>
<evidence type="ECO:0000256" key="4">
    <source>
        <dbReference type="ARBA" id="ARBA00022975"/>
    </source>
</evidence>
<dbReference type="InterPro" id="IPR032466">
    <property type="entry name" value="Metal_Hydrolase"/>
</dbReference>
<dbReference type="Gene3D" id="3.20.20.140">
    <property type="entry name" value="Metal-dependent hydrolases"/>
    <property type="match status" value="1"/>
</dbReference>
<dbReference type="GO" id="GO:0005737">
    <property type="term" value="C:cytoplasm"/>
    <property type="evidence" value="ECO:0007669"/>
    <property type="project" value="TreeGrafter"/>
</dbReference>
<dbReference type="NCBIfam" id="NF001541">
    <property type="entry name" value="PRK00369.1"/>
    <property type="match status" value="1"/>
</dbReference>
<accession>A0A650CP35</accession>
<dbReference type="KEGG" id="sazo:D1868_05345"/>
<proteinExistence type="predicted"/>
<keyword evidence="4" id="KW-0665">Pyrimidine biosynthesis</keyword>
<dbReference type="EC" id="3.5.2.3" evidence="7"/>
<dbReference type="PROSITE" id="PS00483">
    <property type="entry name" value="DIHYDROOROTASE_2"/>
    <property type="match status" value="1"/>
</dbReference>
<comment type="cofactor">
    <cofactor evidence="1">
        <name>Zn(2+)</name>
        <dbReference type="ChEBI" id="CHEBI:29105"/>
    </cofactor>
</comment>
<dbReference type="GO" id="GO:0004038">
    <property type="term" value="F:allantoinase activity"/>
    <property type="evidence" value="ECO:0007669"/>
    <property type="project" value="TreeGrafter"/>
</dbReference>
<dbReference type="PROSITE" id="PS00482">
    <property type="entry name" value="DIHYDROOROTASE_1"/>
    <property type="match status" value="1"/>
</dbReference>
<dbReference type="InterPro" id="IPR024403">
    <property type="entry name" value="DHOase_cat"/>
</dbReference>
<dbReference type="GO" id="GO:0046872">
    <property type="term" value="F:metal ion binding"/>
    <property type="evidence" value="ECO:0007669"/>
    <property type="project" value="UniProtKB-KW"/>
</dbReference>
<dbReference type="Pfam" id="PF01979">
    <property type="entry name" value="Amidohydro_1"/>
    <property type="match status" value="1"/>
</dbReference>
<dbReference type="GO" id="GO:0004151">
    <property type="term" value="F:dihydroorotase activity"/>
    <property type="evidence" value="ECO:0007669"/>
    <property type="project" value="UniProtKB-EC"/>
</dbReference>
<sequence>MWIRGKTYYYGEITELCINIDRNIREIRKNCKPDIEFRPDELILPSSVDIHVHVRGAKLSYKETVTSATSEAVYGGVGTIFDMPNTIPPVNTKESVIERLREFDLYARTNYGIYSGVTKEFEEIDKLPIAGYKIFPEDLEKEETKLILEKSKKLKVLHPEMPFALTVDRRLRDKWMELASLYMVKGKIHITHITNLETLRRAKSLGYSTDITPHHMLVEGEKDCLSKVNPPIRDYKTRLELFLLGLHETDALASDHAPHTEREKSLPFDLCPPGIAAVSFTTPFIYTLVFKGLLDLDRAVKLLAENPAKITGIKAGEIKEGYSATFTIIKRESWRYSTKFSKVTQTPLDQFPLEAKVTNVIVEGKLAYDGETAYPIRGVNVIAESSRN</sequence>